<protein>
    <submittedName>
        <fullName evidence="1">Uncharacterized protein</fullName>
    </submittedName>
</protein>
<reference evidence="1 2" key="1">
    <citation type="submission" date="2023-02" db="EMBL/GenBank/DDBJ databases">
        <title>LHISI_Scaffold_Assembly.</title>
        <authorList>
            <person name="Stuart O.P."/>
            <person name="Cleave R."/>
            <person name="Magrath M.J.L."/>
            <person name="Mikheyev A.S."/>
        </authorList>
    </citation>
    <scope>NUCLEOTIDE SEQUENCE [LARGE SCALE GENOMIC DNA]</scope>
    <source>
        <strain evidence="1">Daus_M_001</strain>
        <tissue evidence="1">Leg muscle</tissue>
    </source>
</reference>
<evidence type="ECO:0000313" key="1">
    <source>
        <dbReference type="EMBL" id="KAJ8898365.1"/>
    </source>
</evidence>
<sequence length="157" mass="17693">MITGNCRHMAQKLGIHYENIVSVTSDSARYMGKCISAIRTLVSEAHKPNLVGNILAVELSDLNNCVIQTKHLFMNTRKRKHSYIQFLAEKYVHENGKAKLLPIPVITRWNTLGSQVVKEESVGMNYFKALTLCEVKKIHCQAVMLVVHCAQCCNHLA</sequence>
<gene>
    <name evidence="1" type="ORF">PR048_003725</name>
</gene>
<organism evidence="1 2">
    <name type="scientific">Dryococelus australis</name>
    <dbReference type="NCBI Taxonomy" id="614101"/>
    <lineage>
        <taxon>Eukaryota</taxon>
        <taxon>Metazoa</taxon>
        <taxon>Ecdysozoa</taxon>
        <taxon>Arthropoda</taxon>
        <taxon>Hexapoda</taxon>
        <taxon>Insecta</taxon>
        <taxon>Pterygota</taxon>
        <taxon>Neoptera</taxon>
        <taxon>Polyneoptera</taxon>
        <taxon>Phasmatodea</taxon>
        <taxon>Verophasmatodea</taxon>
        <taxon>Anareolatae</taxon>
        <taxon>Phasmatidae</taxon>
        <taxon>Eurycanthinae</taxon>
        <taxon>Dryococelus</taxon>
    </lineage>
</organism>
<proteinExistence type="predicted"/>
<accession>A0ABQ9INY7</accession>
<keyword evidence="2" id="KW-1185">Reference proteome</keyword>
<name>A0ABQ9INY7_9NEOP</name>
<dbReference type="EMBL" id="JARBHB010000001">
    <property type="protein sequence ID" value="KAJ8898365.1"/>
    <property type="molecule type" value="Genomic_DNA"/>
</dbReference>
<dbReference type="Proteomes" id="UP001159363">
    <property type="component" value="Chromosome 1"/>
</dbReference>
<evidence type="ECO:0000313" key="2">
    <source>
        <dbReference type="Proteomes" id="UP001159363"/>
    </source>
</evidence>
<comment type="caution">
    <text evidence="1">The sequence shown here is derived from an EMBL/GenBank/DDBJ whole genome shotgun (WGS) entry which is preliminary data.</text>
</comment>